<feature type="region of interest" description="Disordered" evidence="1">
    <location>
        <begin position="1"/>
        <end position="52"/>
    </location>
</feature>
<dbReference type="PANTHER" id="PTHR47827">
    <property type="entry name" value="AHD DOMAIN-CONTAINING PROTEIN"/>
    <property type="match status" value="1"/>
</dbReference>
<proteinExistence type="predicted"/>
<dbReference type="EMBL" id="JAPWTJ010000166">
    <property type="protein sequence ID" value="KAJ8981774.1"/>
    <property type="molecule type" value="Genomic_DNA"/>
</dbReference>
<sequence length="118" mass="13613">MRRRGKRKSPPAEVDAEQPREKIIKEEENNNSDDERKVSSTEDANPPPKTEAEDYMGMLRDLQHKIMGLKDNSDLQKVVQLIAETGRYEVSAHTFDFDLCLLDRSTVRQLQDFFSSIS</sequence>
<keyword evidence="4" id="KW-1185">Reference proteome</keyword>
<dbReference type="InterPro" id="IPR040930">
    <property type="entry name" value="AF-9_AHD"/>
</dbReference>
<evidence type="ECO:0000256" key="1">
    <source>
        <dbReference type="SAM" id="MobiDB-lite"/>
    </source>
</evidence>
<protein>
    <recommendedName>
        <fullName evidence="2">AF-9 ANC1 homology domain-containing protein</fullName>
    </recommendedName>
</protein>
<evidence type="ECO:0000259" key="2">
    <source>
        <dbReference type="Pfam" id="PF17793"/>
    </source>
</evidence>
<comment type="caution">
    <text evidence="3">The sequence shown here is derived from an EMBL/GenBank/DDBJ whole genome shotgun (WGS) entry which is preliminary data.</text>
</comment>
<dbReference type="PANTHER" id="PTHR47827:SF3">
    <property type="entry name" value="AF-9 ANC1 HOMOLOGY DOMAIN-CONTAINING PROTEIN"/>
    <property type="match status" value="1"/>
</dbReference>
<evidence type="ECO:0000313" key="3">
    <source>
        <dbReference type="EMBL" id="KAJ8981774.1"/>
    </source>
</evidence>
<gene>
    <name evidence="3" type="ORF">NQ317_002368</name>
</gene>
<evidence type="ECO:0000313" key="4">
    <source>
        <dbReference type="Proteomes" id="UP001162164"/>
    </source>
</evidence>
<dbReference type="InterPro" id="IPR052790">
    <property type="entry name" value="YEATS_domain"/>
</dbReference>
<dbReference type="Pfam" id="PF17793">
    <property type="entry name" value="AHD"/>
    <property type="match status" value="1"/>
</dbReference>
<organism evidence="3 4">
    <name type="scientific">Molorchus minor</name>
    <dbReference type="NCBI Taxonomy" id="1323400"/>
    <lineage>
        <taxon>Eukaryota</taxon>
        <taxon>Metazoa</taxon>
        <taxon>Ecdysozoa</taxon>
        <taxon>Arthropoda</taxon>
        <taxon>Hexapoda</taxon>
        <taxon>Insecta</taxon>
        <taxon>Pterygota</taxon>
        <taxon>Neoptera</taxon>
        <taxon>Endopterygota</taxon>
        <taxon>Coleoptera</taxon>
        <taxon>Polyphaga</taxon>
        <taxon>Cucujiformia</taxon>
        <taxon>Chrysomeloidea</taxon>
        <taxon>Cerambycidae</taxon>
        <taxon>Lamiinae</taxon>
        <taxon>Monochamini</taxon>
        <taxon>Molorchus</taxon>
    </lineage>
</organism>
<dbReference type="Proteomes" id="UP001162164">
    <property type="component" value="Unassembled WGS sequence"/>
</dbReference>
<feature type="compositionally biased region" description="Basic and acidic residues" evidence="1">
    <location>
        <begin position="17"/>
        <end position="40"/>
    </location>
</feature>
<dbReference type="Gene3D" id="1.20.1270.290">
    <property type="match status" value="1"/>
</dbReference>
<reference evidence="3" key="1">
    <citation type="journal article" date="2023" name="Insect Mol. Biol.">
        <title>Genome sequencing provides insights into the evolution of gene families encoding plant cell wall-degrading enzymes in longhorned beetles.</title>
        <authorList>
            <person name="Shin N.R."/>
            <person name="Okamura Y."/>
            <person name="Kirsch R."/>
            <person name="Pauchet Y."/>
        </authorList>
    </citation>
    <scope>NUCLEOTIDE SEQUENCE</scope>
    <source>
        <strain evidence="3">MMC_N1</strain>
    </source>
</reference>
<accession>A0ABQ9JW09</accession>
<name>A0ABQ9JW09_9CUCU</name>
<feature type="domain" description="AF-9 ANC1 homology" evidence="2">
    <location>
        <begin position="55"/>
        <end position="115"/>
    </location>
</feature>